<protein>
    <submittedName>
        <fullName evidence="1">Uncharacterized protein</fullName>
    </submittedName>
</protein>
<sequence>MQKEELHVCKGFKICSRMVYYILGNLLLRYTFETKGRGEMMLGKKTRMTILGVILSSMLLSACGAKEAGDSHESEPATVHVGEHQQLAANGDLQETTQGTDKLPAFLDALDPSLKTAYTTAASVKDILSSIPCYCGCGESAGHKSNLNCFIKDANEDGSVVWDDHGTRCGVCVDTATTVAELNKQGKSVKEIRAVIDGTYSTGKYAPPTPTPEVM</sequence>
<dbReference type="EMBL" id="BORT01000001">
    <property type="protein sequence ID" value="GIO45507.1"/>
    <property type="molecule type" value="Genomic_DNA"/>
</dbReference>
<accession>A0A920CQP8</accession>
<reference evidence="1 2" key="1">
    <citation type="submission" date="2021-03" db="EMBL/GenBank/DDBJ databases">
        <title>Antimicrobial resistance genes in bacteria isolated from Japanese honey, and their potential for conferring macrolide and lincosamide resistance in the American foulbrood pathogen Paenibacillus larvae.</title>
        <authorList>
            <person name="Okamoto M."/>
            <person name="Kumagai M."/>
            <person name="Kanamori H."/>
            <person name="Takamatsu D."/>
        </authorList>
    </citation>
    <scope>NUCLEOTIDE SEQUENCE [LARGE SCALE GENOMIC DNA]</scope>
    <source>
        <strain evidence="1 2">J34TS1</strain>
    </source>
</reference>
<proteinExistence type="predicted"/>
<evidence type="ECO:0000313" key="1">
    <source>
        <dbReference type="EMBL" id="GIO45507.1"/>
    </source>
</evidence>
<evidence type="ECO:0000313" key="2">
    <source>
        <dbReference type="Proteomes" id="UP000682811"/>
    </source>
</evidence>
<organism evidence="1 2">
    <name type="scientific">Paenibacillus azoreducens</name>
    <dbReference type="NCBI Taxonomy" id="116718"/>
    <lineage>
        <taxon>Bacteria</taxon>
        <taxon>Bacillati</taxon>
        <taxon>Bacillota</taxon>
        <taxon>Bacilli</taxon>
        <taxon>Bacillales</taxon>
        <taxon>Paenibacillaceae</taxon>
        <taxon>Paenibacillus</taxon>
    </lineage>
</organism>
<keyword evidence="2" id="KW-1185">Reference proteome</keyword>
<dbReference type="Pfam" id="PF13798">
    <property type="entry name" value="PCYCGC"/>
    <property type="match status" value="1"/>
</dbReference>
<name>A0A920CQP8_9BACL</name>
<dbReference type="AlphaFoldDB" id="A0A920CQP8"/>
<comment type="caution">
    <text evidence="1">The sequence shown here is derived from an EMBL/GenBank/DDBJ whole genome shotgun (WGS) entry which is preliminary data.</text>
</comment>
<dbReference type="InterPro" id="IPR025673">
    <property type="entry name" value="PCYCGC"/>
</dbReference>
<gene>
    <name evidence="1" type="ORF">J34TS1_02720</name>
</gene>
<dbReference type="Proteomes" id="UP000682811">
    <property type="component" value="Unassembled WGS sequence"/>
</dbReference>